<proteinExistence type="predicted"/>
<keyword evidence="1" id="KW-1133">Transmembrane helix</keyword>
<dbReference type="Proteomes" id="UP000516160">
    <property type="component" value="Chromosome"/>
</dbReference>
<name>A0A7G9W6Q9_ALKCA</name>
<dbReference type="RefSeq" id="WP_213168022.1">
    <property type="nucleotide sequence ID" value="NZ_CP058559.1"/>
</dbReference>
<feature type="transmembrane region" description="Helical" evidence="1">
    <location>
        <begin position="118"/>
        <end position="139"/>
    </location>
</feature>
<evidence type="ECO:0000313" key="2">
    <source>
        <dbReference type="EMBL" id="QNO14371.1"/>
    </source>
</evidence>
<organism evidence="2 3">
    <name type="scientific">Alkalicella caledoniensis</name>
    <dbReference type="NCBI Taxonomy" id="2731377"/>
    <lineage>
        <taxon>Bacteria</taxon>
        <taxon>Bacillati</taxon>
        <taxon>Bacillota</taxon>
        <taxon>Clostridia</taxon>
        <taxon>Eubacteriales</taxon>
        <taxon>Proteinivoracaceae</taxon>
        <taxon>Alkalicella</taxon>
    </lineage>
</organism>
<protein>
    <submittedName>
        <fullName evidence="2">Uncharacterized protein</fullName>
    </submittedName>
</protein>
<reference evidence="2 3" key="1">
    <citation type="submission" date="2020-07" db="EMBL/GenBank/DDBJ databases">
        <title>Alkalicella. sp. LB2 genome.</title>
        <authorList>
            <person name="Postec A."/>
            <person name="Quemeneur M."/>
        </authorList>
    </citation>
    <scope>NUCLEOTIDE SEQUENCE [LARGE SCALE GENOMIC DNA]</scope>
    <source>
        <strain evidence="2 3">LB2</strain>
    </source>
</reference>
<evidence type="ECO:0000256" key="1">
    <source>
        <dbReference type="SAM" id="Phobius"/>
    </source>
</evidence>
<gene>
    <name evidence="2" type="ORF">HYG86_06080</name>
</gene>
<evidence type="ECO:0000313" key="3">
    <source>
        <dbReference type="Proteomes" id="UP000516160"/>
    </source>
</evidence>
<keyword evidence="3" id="KW-1185">Reference proteome</keyword>
<sequence length="157" mass="17286">MDSFNGLIFDEQESWVDTLPSYQKNRIKQILSSGKSPKETAILWLTASPQNTAPFGTIKGENIFLEKVEEELEGLICGDEKYDDYRKKLSSEVNLSKGYAIGLISSAIAPVVGSSGAFIAPVIALLLVGMGKIALNAWCESCKEKRNRRLEKIVGEE</sequence>
<keyword evidence="1" id="KW-0472">Membrane</keyword>
<dbReference type="AlphaFoldDB" id="A0A7G9W6Q9"/>
<dbReference type="EMBL" id="CP058559">
    <property type="protein sequence ID" value="QNO14371.1"/>
    <property type="molecule type" value="Genomic_DNA"/>
</dbReference>
<accession>A0A7G9W6Q9</accession>
<dbReference type="KEGG" id="acae:HYG86_06080"/>
<keyword evidence="1" id="KW-0812">Transmembrane</keyword>